<dbReference type="SMART" id="SM00365">
    <property type="entry name" value="LRR_SD22"/>
    <property type="match status" value="5"/>
</dbReference>
<dbReference type="Gene3D" id="3.40.50.300">
    <property type="entry name" value="P-loop containing nucleotide triphosphate hydrolases"/>
    <property type="match status" value="1"/>
</dbReference>
<organism evidence="6 7">
    <name type="scientific">Ridgeia piscesae</name>
    <name type="common">Tubeworm</name>
    <dbReference type="NCBI Taxonomy" id="27915"/>
    <lineage>
        <taxon>Eukaryota</taxon>
        <taxon>Metazoa</taxon>
        <taxon>Spiralia</taxon>
        <taxon>Lophotrochozoa</taxon>
        <taxon>Annelida</taxon>
        <taxon>Polychaeta</taxon>
        <taxon>Sedentaria</taxon>
        <taxon>Canalipalpata</taxon>
        <taxon>Sabellida</taxon>
        <taxon>Siboglinidae</taxon>
        <taxon>Ridgeia</taxon>
    </lineage>
</organism>
<dbReference type="PROSITE" id="PS50052">
    <property type="entry name" value="GUANYLATE_KINASE_2"/>
    <property type="match status" value="1"/>
</dbReference>
<feature type="compositionally biased region" description="Polar residues" evidence="4">
    <location>
        <begin position="1"/>
        <end position="11"/>
    </location>
</feature>
<accession>A0AAD9KI88</accession>
<dbReference type="PANTHER" id="PTHR23117">
    <property type="entry name" value="GUANYLATE KINASE-RELATED"/>
    <property type="match status" value="1"/>
</dbReference>
<feature type="region of interest" description="Disordered" evidence="4">
    <location>
        <begin position="784"/>
        <end position="838"/>
    </location>
</feature>
<feature type="region of interest" description="Disordered" evidence="4">
    <location>
        <begin position="1"/>
        <end position="27"/>
    </location>
</feature>
<name>A0AAD9KI88_RIDPI</name>
<gene>
    <name evidence="6" type="ORF">NP493_1039g00015</name>
</gene>
<protein>
    <recommendedName>
        <fullName evidence="5">Guanylate kinase-like domain-containing protein</fullName>
    </recommendedName>
</protein>
<dbReference type="SMART" id="SM00072">
    <property type="entry name" value="GuKc"/>
    <property type="match status" value="1"/>
</dbReference>
<dbReference type="FunFam" id="3.40.50.300:FF:000828">
    <property type="entry name" value="leucine-rich repeat and guanylate kinase domain-containing protein-like"/>
    <property type="match status" value="1"/>
</dbReference>
<dbReference type="PROSITE" id="PS51450">
    <property type="entry name" value="LRR"/>
    <property type="match status" value="4"/>
</dbReference>
<evidence type="ECO:0000256" key="1">
    <source>
        <dbReference type="ARBA" id="ARBA00022614"/>
    </source>
</evidence>
<feature type="compositionally biased region" description="Polar residues" evidence="4">
    <location>
        <begin position="786"/>
        <end position="796"/>
    </location>
</feature>
<keyword evidence="1" id="KW-0433">Leucine-rich repeat</keyword>
<keyword evidence="7" id="KW-1185">Reference proteome</keyword>
<evidence type="ECO:0000259" key="5">
    <source>
        <dbReference type="PROSITE" id="PS50052"/>
    </source>
</evidence>
<keyword evidence="2" id="KW-0808">Transferase</keyword>
<dbReference type="InterPro" id="IPR008145">
    <property type="entry name" value="GK/Ca_channel_bsu"/>
</dbReference>
<dbReference type="GO" id="GO:0004385">
    <property type="term" value="F:GMP kinase activity"/>
    <property type="evidence" value="ECO:0007669"/>
    <property type="project" value="TreeGrafter"/>
</dbReference>
<proteinExistence type="predicted"/>
<evidence type="ECO:0000313" key="7">
    <source>
        <dbReference type="Proteomes" id="UP001209878"/>
    </source>
</evidence>
<evidence type="ECO:0000313" key="6">
    <source>
        <dbReference type="EMBL" id="KAK2171689.1"/>
    </source>
</evidence>
<evidence type="ECO:0000256" key="3">
    <source>
        <dbReference type="ARBA" id="ARBA00022737"/>
    </source>
</evidence>
<dbReference type="InterPro" id="IPR027417">
    <property type="entry name" value="P-loop_NTPase"/>
</dbReference>
<dbReference type="Gene3D" id="3.80.10.10">
    <property type="entry name" value="Ribonuclease Inhibitor"/>
    <property type="match status" value="2"/>
</dbReference>
<evidence type="ECO:0000256" key="2">
    <source>
        <dbReference type="ARBA" id="ARBA00022679"/>
    </source>
</evidence>
<dbReference type="EMBL" id="JAODUO010001038">
    <property type="protein sequence ID" value="KAK2171689.1"/>
    <property type="molecule type" value="Genomic_DNA"/>
</dbReference>
<dbReference type="CDD" id="cd00071">
    <property type="entry name" value="GMPK"/>
    <property type="match status" value="1"/>
</dbReference>
<evidence type="ECO:0000256" key="4">
    <source>
        <dbReference type="SAM" id="MobiDB-lite"/>
    </source>
</evidence>
<dbReference type="GO" id="GO:0005829">
    <property type="term" value="C:cytosol"/>
    <property type="evidence" value="ECO:0007669"/>
    <property type="project" value="TreeGrafter"/>
</dbReference>
<feature type="region of interest" description="Disordered" evidence="4">
    <location>
        <begin position="695"/>
        <end position="771"/>
    </location>
</feature>
<dbReference type="AlphaFoldDB" id="A0AAD9KI88"/>
<dbReference type="SUPFAM" id="SSF52540">
    <property type="entry name" value="P-loop containing nucleoside triphosphate hydrolases"/>
    <property type="match status" value="1"/>
</dbReference>
<dbReference type="InterPro" id="IPR001611">
    <property type="entry name" value="Leu-rich_rpt"/>
</dbReference>
<dbReference type="InterPro" id="IPR008144">
    <property type="entry name" value="Guanylate_kin-like_dom"/>
</dbReference>
<feature type="domain" description="Guanylate kinase-like" evidence="5">
    <location>
        <begin position="400"/>
        <end position="583"/>
    </location>
</feature>
<keyword evidence="3" id="KW-0677">Repeat</keyword>
<dbReference type="Pfam" id="PF12799">
    <property type="entry name" value="LRR_4"/>
    <property type="match status" value="1"/>
</dbReference>
<dbReference type="Proteomes" id="UP001209878">
    <property type="component" value="Unassembled WGS sequence"/>
</dbReference>
<feature type="compositionally biased region" description="Polar residues" evidence="4">
    <location>
        <begin position="804"/>
        <end position="823"/>
    </location>
</feature>
<dbReference type="Pfam" id="PF00625">
    <property type="entry name" value="Guanylate_kin"/>
    <property type="match status" value="1"/>
</dbReference>
<comment type="caution">
    <text evidence="6">The sequence shown here is derived from an EMBL/GenBank/DDBJ whole genome shotgun (WGS) entry which is preliminary data.</text>
</comment>
<dbReference type="SUPFAM" id="SSF52058">
    <property type="entry name" value="L domain-like"/>
    <property type="match status" value="1"/>
</dbReference>
<dbReference type="InterPro" id="IPR025875">
    <property type="entry name" value="Leu-rich_rpt_4"/>
</dbReference>
<dbReference type="Pfam" id="PF14580">
    <property type="entry name" value="LRR_9"/>
    <property type="match status" value="1"/>
</dbReference>
<sequence length="838" mass="93657">MAADPDQSQLVSGKPMTPPYGDESVDMNGELVRTDTNILKLDGDDGSFSEGSCFSSDRTINEMEFEGQGAPASQTQGLRTDSERKIPEDGVLDEVTIAQGLSNIGKSADGTRHVYLHITLPGFGLTDFSALGKYIHLQKVELLYNKLTDLSVLGNMPYLLELDASHNELTTLLDFSPPYNLKMVDMSFNLITTLPDLSMHHYLQTLLLDNNQITEIRGLEKCHRLNVLSLGHNQIEKIEGLDNLPIKDLNIKNNKISKIEGLETLKYLQSIDLSANKLRSMTGLEKHDFLDTVNLEDNELIDISEVEHVEGLGLLRHLNLQRNPMRELPDYRLSIIFHIPQLAELDHKHVNTEEKVSAQTLFNPPMEVLAARDHVMNVVYSFLQPNRILDSTLPSIETPYPMLVLVGPRGSGKKELALKLVEEFPDYFGYGTSHTTRKPNPEEMPGRDYTFISMEEFEHGIKLGKFLQTFSYQGDMYGLTIDAVESVAREGLACVVHMELEGVLTLKNTYFEPRYVMLMPLSSRTHEKRLRERCLYPDAQIEYVLERASMYAIYNREHPGFFDMFINSDDLTESYRKLRKLVMDYLGINAPTPSISDLEQSASELTIEKEMTGELNTAPPSAHLTRTWSKTVINDSFSQALLNTKMKSQMSQTPDTDRGIVEAESLKRRHTTAHELVSGRLPSIYDQIRSARTVPQDVNSQMGLGDQMGAKHNKTRSYSAPFANPDALPPNSPDSSDFRSVSPSTLSNISEAQDVEQEQDGDGSGSEGYPENLALPAEALDRITLFSGSPTKTNGSVPLAPRPGSNNRAVSRSPEYSNRSSRPGSERHMVLPPIAQCS</sequence>
<dbReference type="PANTHER" id="PTHR23117:SF18">
    <property type="entry name" value="LEUCINE-RICH REPEAT AND GUANYLATE KINASE DOMAIN-CONTAINING PROTEIN"/>
    <property type="match status" value="1"/>
</dbReference>
<feature type="compositionally biased region" description="Polar residues" evidence="4">
    <location>
        <begin position="733"/>
        <end position="751"/>
    </location>
</feature>
<dbReference type="InterPro" id="IPR032675">
    <property type="entry name" value="LRR_dom_sf"/>
</dbReference>
<reference evidence="6" key="1">
    <citation type="journal article" date="2023" name="Mol. Biol. Evol.">
        <title>Third-Generation Sequencing Reveals the Adaptive Role of the Epigenome in Three Deep-Sea Polychaetes.</title>
        <authorList>
            <person name="Perez M."/>
            <person name="Aroh O."/>
            <person name="Sun Y."/>
            <person name="Lan Y."/>
            <person name="Juniper S.K."/>
            <person name="Young C.R."/>
            <person name="Angers B."/>
            <person name="Qian P.Y."/>
        </authorList>
    </citation>
    <scope>NUCLEOTIDE SEQUENCE</scope>
    <source>
        <strain evidence="6">R07B-5</strain>
    </source>
</reference>